<evidence type="ECO:0000313" key="1">
    <source>
        <dbReference type="EMBL" id="PPE03765.1"/>
    </source>
</evidence>
<evidence type="ECO:0000313" key="2">
    <source>
        <dbReference type="Proteomes" id="UP000239425"/>
    </source>
</evidence>
<gene>
    <name evidence="1" type="ORF">HCUR_00780</name>
</gene>
<protein>
    <submittedName>
        <fullName evidence="1">Uncharacterized protein</fullName>
    </submittedName>
</protein>
<keyword evidence="2" id="KW-1185">Reference proteome</keyword>
<name>A0A2S5R9F7_9PROT</name>
<accession>A0A2S5R9F7</accession>
<comment type="caution">
    <text evidence="1">The sequence shown here is derived from an EMBL/GenBank/DDBJ whole genome shotgun (WGS) entry which is preliminary data.</text>
</comment>
<dbReference type="Proteomes" id="UP000239425">
    <property type="component" value="Unassembled WGS sequence"/>
</dbReference>
<dbReference type="AlphaFoldDB" id="A0A2S5R9F7"/>
<dbReference type="EMBL" id="PHHC01000082">
    <property type="protein sequence ID" value="PPE03765.1"/>
    <property type="molecule type" value="Genomic_DNA"/>
</dbReference>
<organism evidence="1 2">
    <name type="scientific">Holospora curviuscula</name>
    <dbReference type="NCBI Taxonomy" id="1082868"/>
    <lineage>
        <taxon>Bacteria</taxon>
        <taxon>Pseudomonadati</taxon>
        <taxon>Pseudomonadota</taxon>
        <taxon>Alphaproteobacteria</taxon>
        <taxon>Holosporales</taxon>
        <taxon>Holosporaceae</taxon>
        <taxon>Holospora</taxon>
    </lineage>
</organism>
<sequence length="54" mass="5938">MGIKALSTNVPNNAMVSFYGIDPKINFLTLPCVNASLFVRILTHQSRRSGSKTQ</sequence>
<proteinExistence type="predicted"/>
<reference evidence="1 2" key="1">
    <citation type="submission" date="2017-11" db="EMBL/GenBank/DDBJ databases">
        <title>Comparative genomic analysis of Holospora spp., intranuclear symbionts of paramecia.</title>
        <authorList>
            <person name="Garushyants S.K."/>
            <person name="Beliavskaya A."/>
            <person name="Malko D.B."/>
            <person name="Logacheva M.D."/>
            <person name="Rautian M.S."/>
            <person name="Gelfand M.S."/>
        </authorList>
    </citation>
    <scope>NUCLEOTIDE SEQUENCE [LARGE SCALE GENOMIC DNA]</scope>
    <source>
        <strain evidence="2">02AZ16</strain>
    </source>
</reference>